<comment type="caution">
    <text evidence="2">The sequence shown here is derived from an EMBL/GenBank/DDBJ whole genome shotgun (WGS) entry which is preliminary data.</text>
</comment>
<evidence type="ECO:0000313" key="3">
    <source>
        <dbReference type="Proteomes" id="UP000555448"/>
    </source>
</evidence>
<keyword evidence="3" id="KW-1185">Reference proteome</keyword>
<dbReference type="Proteomes" id="UP000555448">
    <property type="component" value="Unassembled WGS sequence"/>
</dbReference>
<dbReference type="EMBL" id="JACHLR010000049">
    <property type="protein sequence ID" value="MBB4861056.1"/>
    <property type="molecule type" value="Genomic_DNA"/>
</dbReference>
<proteinExistence type="predicted"/>
<reference evidence="2 3" key="1">
    <citation type="submission" date="2020-08" db="EMBL/GenBank/DDBJ databases">
        <title>Functional genomics of gut bacteria from endangered species of beetles.</title>
        <authorList>
            <person name="Carlos-Shanley C."/>
        </authorList>
    </citation>
    <scope>NUCLEOTIDE SEQUENCE [LARGE SCALE GENOMIC DNA]</scope>
    <source>
        <strain evidence="2 3">S00245</strain>
    </source>
</reference>
<dbReference type="AlphaFoldDB" id="A0A7W7KDW9"/>
<evidence type="ECO:0000259" key="1">
    <source>
        <dbReference type="Pfam" id="PF20987"/>
    </source>
</evidence>
<name>A0A7W7KDW9_9SPHN</name>
<dbReference type="RefSeq" id="WP_184250734.1">
    <property type="nucleotide sequence ID" value="NZ_JACHLR010000049.1"/>
</dbReference>
<accession>A0A7W7KDW9</accession>
<dbReference type="InterPro" id="IPR048681">
    <property type="entry name" value="I-TevI_DNA-bd"/>
</dbReference>
<feature type="domain" description="Intron-encoded endonuclease 1 DNA-binding" evidence="1">
    <location>
        <begin position="126"/>
        <end position="168"/>
    </location>
</feature>
<dbReference type="Pfam" id="PF20987">
    <property type="entry name" value="I-TevI_DNA-bd"/>
    <property type="match status" value="1"/>
</dbReference>
<organism evidence="2 3">
    <name type="scientific">Novosphingobium chloroacetimidivorans</name>
    <dbReference type="NCBI Taxonomy" id="1428314"/>
    <lineage>
        <taxon>Bacteria</taxon>
        <taxon>Pseudomonadati</taxon>
        <taxon>Pseudomonadota</taxon>
        <taxon>Alphaproteobacteria</taxon>
        <taxon>Sphingomonadales</taxon>
        <taxon>Sphingomonadaceae</taxon>
        <taxon>Novosphingobium</taxon>
    </lineage>
</organism>
<evidence type="ECO:0000313" key="2">
    <source>
        <dbReference type="EMBL" id="MBB4861056.1"/>
    </source>
</evidence>
<gene>
    <name evidence="2" type="ORF">HNO88_004404</name>
</gene>
<sequence>MTNSDPAADLARPSWVKRVIHAEGRTFTSIRKASRELGITLVTVRNRLKRKDPGYFIEEVETDEPVVPARKDGRPVFFEGVRYLSMSAAAQAGGVTVTNVKRKIERGVQGCYYEDEGPRVPSNRDIRKPVLIDGVVYESGAYAARELGLSRLTVVSRLQSAKFPNYSYKE</sequence>
<protein>
    <submittedName>
        <fullName evidence="2">Biotin operon repressor</fullName>
    </submittedName>
</protein>